<evidence type="ECO:0000256" key="5">
    <source>
        <dbReference type="ARBA" id="ARBA00022989"/>
    </source>
</evidence>
<feature type="transmembrane region" description="Helical" evidence="7">
    <location>
        <begin position="12"/>
        <end position="29"/>
    </location>
</feature>
<accession>A0A3N3ZTB1</accession>
<keyword evidence="10" id="KW-1185">Reference proteome</keyword>
<dbReference type="PANTHER" id="PTHR30506:SF3">
    <property type="entry name" value="UPF0126 INNER MEMBRANE PROTEIN YADS-RELATED"/>
    <property type="match status" value="1"/>
</dbReference>
<feature type="transmembrane region" description="Helical" evidence="7">
    <location>
        <begin position="91"/>
        <end position="110"/>
    </location>
</feature>
<dbReference type="EMBL" id="RKMF01000007">
    <property type="protein sequence ID" value="ROZ63306.1"/>
    <property type="molecule type" value="Genomic_DNA"/>
</dbReference>
<comment type="subcellular location">
    <subcellularLocation>
        <location evidence="1">Cell membrane</location>
        <topology evidence="1">Multi-pass membrane protein</topology>
    </subcellularLocation>
</comment>
<name>A0A3N3ZTB1_9MICC</name>
<evidence type="ECO:0000256" key="1">
    <source>
        <dbReference type="ARBA" id="ARBA00004651"/>
    </source>
</evidence>
<sequence length="231" mass="24292">MDRLDPQLVFDTVDLLGVLANAILGGAIARQLKMDLIGFMFLAVMSGLGGGMLRDVLLQVGFPVALTNPAYLGTALVGAVVAFLLHFRGKWALRVLVVADSLSLGCWAATGTAKALSVGLSWLPALMIGVITAVGGGMIRDMSVGRVPQIFGGNTLYATGALVASIEMVILYRMTHPTWGMAVAIVSAALLTVVARRRGWRLPGVGSLEVRLPKAPAFPKSRRRKGPTEGA</sequence>
<dbReference type="OrthoDB" id="9791874at2"/>
<feature type="transmembrane region" description="Helical" evidence="7">
    <location>
        <begin position="122"/>
        <end position="139"/>
    </location>
</feature>
<keyword evidence="4 7" id="KW-0812">Transmembrane</keyword>
<evidence type="ECO:0000313" key="9">
    <source>
        <dbReference type="EMBL" id="ROZ63306.1"/>
    </source>
</evidence>
<dbReference type="RefSeq" id="WP_123825105.1">
    <property type="nucleotide sequence ID" value="NZ_RKMF01000007.1"/>
</dbReference>
<evidence type="ECO:0000256" key="2">
    <source>
        <dbReference type="ARBA" id="ARBA00008193"/>
    </source>
</evidence>
<feature type="transmembrane region" description="Helical" evidence="7">
    <location>
        <begin position="60"/>
        <end position="84"/>
    </location>
</feature>
<dbReference type="Pfam" id="PF03458">
    <property type="entry name" value="Gly_transporter"/>
    <property type="match status" value="2"/>
</dbReference>
<evidence type="ECO:0000313" key="10">
    <source>
        <dbReference type="Proteomes" id="UP000270616"/>
    </source>
</evidence>
<comment type="caution">
    <text evidence="9">The sequence shown here is derived from an EMBL/GenBank/DDBJ whole genome shotgun (WGS) entry which is preliminary data.</text>
</comment>
<keyword evidence="6 7" id="KW-0472">Membrane</keyword>
<evidence type="ECO:0000256" key="4">
    <source>
        <dbReference type="ARBA" id="ARBA00022692"/>
    </source>
</evidence>
<comment type="similarity">
    <text evidence="2">Belongs to the UPF0126 family.</text>
</comment>
<evidence type="ECO:0000256" key="3">
    <source>
        <dbReference type="ARBA" id="ARBA00022475"/>
    </source>
</evidence>
<keyword evidence="5 7" id="KW-1133">Transmembrane helix</keyword>
<proteinExistence type="inferred from homology"/>
<feature type="transmembrane region" description="Helical" evidence="7">
    <location>
        <begin position="151"/>
        <end position="172"/>
    </location>
</feature>
<dbReference type="InterPro" id="IPR005115">
    <property type="entry name" value="Gly_transporter"/>
</dbReference>
<reference evidence="9 10" key="1">
    <citation type="submission" date="2018-10" db="EMBL/GenBank/DDBJ databases">
        <title>Kocuria sp. M5W7-7, whole genome shotgun sequence.</title>
        <authorList>
            <person name="Tuo L."/>
        </authorList>
    </citation>
    <scope>NUCLEOTIDE SEQUENCE [LARGE SCALE GENOMIC DNA]</scope>
    <source>
        <strain evidence="9 10">M5W7-7</strain>
    </source>
</reference>
<dbReference type="PANTHER" id="PTHR30506">
    <property type="entry name" value="INNER MEMBRANE PROTEIN"/>
    <property type="match status" value="1"/>
</dbReference>
<organism evidence="9 10">
    <name type="scientific">Kocuria soli</name>
    <dbReference type="NCBI Taxonomy" id="2485125"/>
    <lineage>
        <taxon>Bacteria</taxon>
        <taxon>Bacillati</taxon>
        <taxon>Actinomycetota</taxon>
        <taxon>Actinomycetes</taxon>
        <taxon>Micrococcales</taxon>
        <taxon>Micrococcaceae</taxon>
        <taxon>Kocuria</taxon>
    </lineage>
</organism>
<feature type="domain" description="Glycine transporter" evidence="8">
    <location>
        <begin position="13"/>
        <end position="86"/>
    </location>
</feature>
<dbReference type="Proteomes" id="UP000270616">
    <property type="component" value="Unassembled WGS sequence"/>
</dbReference>
<feature type="domain" description="Glycine transporter" evidence="8">
    <location>
        <begin position="98"/>
        <end position="172"/>
    </location>
</feature>
<feature type="transmembrane region" description="Helical" evidence="7">
    <location>
        <begin position="36"/>
        <end position="54"/>
    </location>
</feature>
<evidence type="ECO:0000256" key="7">
    <source>
        <dbReference type="SAM" id="Phobius"/>
    </source>
</evidence>
<gene>
    <name evidence="9" type="ORF">EDL96_07145</name>
</gene>
<feature type="transmembrane region" description="Helical" evidence="7">
    <location>
        <begin position="178"/>
        <end position="195"/>
    </location>
</feature>
<dbReference type="AlphaFoldDB" id="A0A3N3ZTB1"/>
<evidence type="ECO:0000259" key="8">
    <source>
        <dbReference type="Pfam" id="PF03458"/>
    </source>
</evidence>
<dbReference type="GO" id="GO:0005886">
    <property type="term" value="C:plasma membrane"/>
    <property type="evidence" value="ECO:0007669"/>
    <property type="project" value="UniProtKB-SubCell"/>
</dbReference>
<keyword evidence="3" id="KW-1003">Cell membrane</keyword>
<evidence type="ECO:0000256" key="6">
    <source>
        <dbReference type="ARBA" id="ARBA00023136"/>
    </source>
</evidence>
<protein>
    <submittedName>
        <fullName evidence="9">Trimeric intracellular cation channel family protein</fullName>
    </submittedName>
</protein>